<sequence>MPRLRPQSTAQSRVTKRVEQQEIHDVFTSGEQVLNSLRVTDVQQLVANLIKLRNQWTIRNHELGAISSDDTRLLVAKDYLARSPSAAEVFSAWELLSKQSIVHQHLALGVFASLINLLSTQYAYHNLGLPIVKTLLSPTSSRRLNSHLNSAQTDLVLVALKVWNALSDYGGGMEKLKVYEQFMWSNKSLFRLFHMRRKGQIDLSVDPFIKPDIRTLYIMFLLSFVRSSVAPTIKATFLETQREIFLAIFKRISEDPYPLVKTILEVSWEGIWRDNKIKRTVKIGLFGEQVLSQLTKLYARASLETPDPESKPADVVHHFLLAICTKPGIGICFKDNGWYPRDTGDDQDAEEDLERPSAQQGSSGSKIYNRILGRFIKTLRPTEDARQQELALRILQACPELVAGYFAAIGLSFEPRLSSKWIIAMSWLGSVISLSIPTESFSSSTGNTQEYHSAPPPLLAIMDNVLPSPWSRTYITKGLQSTSSLVQHTTALCLIRAINKFDLIIRLFKKAEEVLAEDPITGQWALRRKEMEKDFRRRTPPFEVIVAFAQQKASNTQWGINVESLSSSQALRGSMTTEAALRLMWLYYKVLPDLPLEARYDVSKLLHGGVGNSFAASLAALSSATRGEIGFDAVCQLHVLRLLQLSDQFIWHTSTGDSQQTQLRQIIHLYMLPTGPILSETYSDLLRSVLAPSPLFEHDPQELNVWLEALPRGARRVNAKDPDGAALADERDTMSLVLDQCIRTCIKSPWRYIEAAQSYYLLAYPAANSSDENHKEALEGYTHFHAASPLLVALLDTFGSILSGSTDSPTSAALAIVTYLRQVILGVSIKQPDEQYAARVANRLERAVSESDKSSHSATLLEGISREIRILRSTLPLSKRPPIGVTVHEGPEVADFLDAVESLHIDPEKGALMAYELVDWVRLSDQNLSPNSIQRAVSLIRDWHPPAMRELLLQLDPSVTPSVALIGGFSTKEVMAFPWLLFHASSAQLHHDDTLELLSSVGARCRGYATQMSCAVLRRRVDHLAGEGNEDILVQHILLWSHILMKLKDPLSRKTHQQWALESDSMQSLLTQDVENGKLISGKFP</sequence>
<dbReference type="STRING" id="1109443.G4T8Z1"/>
<comment type="caution">
    <text evidence="3">The sequence shown here is derived from an EMBL/GenBank/DDBJ whole genome shotgun (WGS) entry which is preliminary data.</text>
</comment>
<dbReference type="InParanoid" id="G4T8Z1"/>
<organism evidence="3 4">
    <name type="scientific">Serendipita indica (strain DSM 11827)</name>
    <name type="common">Root endophyte fungus</name>
    <name type="synonym">Piriformospora indica</name>
    <dbReference type="NCBI Taxonomy" id="1109443"/>
    <lineage>
        <taxon>Eukaryota</taxon>
        <taxon>Fungi</taxon>
        <taxon>Dikarya</taxon>
        <taxon>Basidiomycota</taxon>
        <taxon>Agaricomycotina</taxon>
        <taxon>Agaricomycetes</taxon>
        <taxon>Sebacinales</taxon>
        <taxon>Serendipitaceae</taxon>
        <taxon>Serendipita</taxon>
    </lineage>
</organism>
<dbReference type="Pfam" id="PF11707">
    <property type="entry name" value="Npa1"/>
    <property type="match status" value="1"/>
</dbReference>
<dbReference type="PANTHER" id="PTHR13500:SF0">
    <property type="entry name" value="NUCLEOLAR PRE-RIBOSOMAL-ASSOCIATED PROTEIN 1"/>
    <property type="match status" value="1"/>
</dbReference>
<evidence type="ECO:0000256" key="1">
    <source>
        <dbReference type="SAM" id="MobiDB-lite"/>
    </source>
</evidence>
<evidence type="ECO:0000313" key="4">
    <source>
        <dbReference type="Proteomes" id="UP000007148"/>
    </source>
</evidence>
<gene>
    <name evidence="3" type="ORF">PIIN_01597</name>
</gene>
<dbReference type="EMBL" id="CAFZ01000019">
    <property type="protein sequence ID" value="CCA67773.1"/>
    <property type="molecule type" value="Genomic_DNA"/>
</dbReference>
<dbReference type="Proteomes" id="UP000007148">
    <property type="component" value="Unassembled WGS sequence"/>
</dbReference>
<dbReference type="InterPro" id="IPR021714">
    <property type="entry name" value="URB1_N"/>
</dbReference>
<dbReference type="HOGENOM" id="CLU_312860_0_0_1"/>
<dbReference type="OrthoDB" id="72892at2759"/>
<dbReference type="AlphaFoldDB" id="G4T8Z1"/>
<dbReference type="GO" id="GO:0000463">
    <property type="term" value="P:maturation of LSU-rRNA from tricistronic rRNA transcript (SSU-rRNA, 5.8S rRNA, LSU-rRNA)"/>
    <property type="evidence" value="ECO:0007669"/>
    <property type="project" value="TreeGrafter"/>
</dbReference>
<feature type="region of interest" description="Disordered" evidence="1">
    <location>
        <begin position="343"/>
        <end position="364"/>
    </location>
</feature>
<accession>G4T8Z1</accession>
<protein>
    <recommendedName>
        <fullName evidence="2">URB1 N-terminal domain-containing protein</fullName>
    </recommendedName>
</protein>
<dbReference type="eggNOG" id="KOG1791">
    <property type="taxonomic scope" value="Eukaryota"/>
</dbReference>
<name>G4T8Z1_SERID</name>
<proteinExistence type="predicted"/>
<keyword evidence="4" id="KW-1185">Reference proteome</keyword>
<dbReference type="PANTHER" id="PTHR13500">
    <property type="entry name" value="NUCLEOLAR PRERIBOSOMAL-ASSOCIATED PROTEIN 1"/>
    <property type="match status" value="1"/>
</dbReference>
<evidence type="ECO:0000313" key="3">
    <source>
        <dbReference type="EMBL" id="CCA67773.1"/>
    </source>
</evidence>
<evidence type="ECO:0000259" key="2">
    <source>
        <dbReference type="Pfam" id="PF11707"/>
    </source>
</evidence>
<dbReference type="GO" id="GO:0005730">
    <property type="term" value="C:nucleolus"/>
    <property type="evidence" value="ECO:0007669"/>
    <property type="project" value="TreeGrafter"/>
</dbReference>
<dbReference type="GO" id="GO:0000466">
    <property type="term" value="P:maturation of 5.8S rRNA from tricistronic rRNA transcript (SSU-rRNA, 5.8S rRNA, LSU-rRNA)"/>
    <property type="evidence" value="ECO:0007669"/>
    <property type="project" value="TreeGrafter"/>
</dbReference>
<dbReference type="InterPro" id="IPR039844">
    <property type="entry name" value="URB1"/>
</dbReference>
<feature type="domain" description="URB1 N-terminal" evidence="2">
    <location>
        <begin position="87"/>
        <end position="422"/>
    </location>
</feature>
<dbReference type="OMA" id="WTIRNHE"/>
<reference evidence="3 4" key="1">
    <citation type="journal article" date="2011" name="PLoS Pathog.">
        <title>Endophytic Life Strategies Decoded by Genome and Transcriptome Analyses of the Mutualistic Root Symbiont Piriformospora indica.</title>
        <authorList>
            <person name="Zuccaro A."/>
            <person name="Lahrmann U."/>
            <person name="Guldener U."/>
            <person name="Langen G."/>
            <person name="Pfiffi S."/>
            <person name="Biedenkopf D."/>
            <person name="Wong P."/>
            <person name="Samans B."/>
            <person name="Grimm C."/>
            <person name="Basiewicz M."/>
            <person name="Murat C."/>
            <person name="Martin F."/>
            <person name="Kogel K.H."/>
        </authorList>
    </citation>
    <scope>NUCLEOTIDE SEQUENCE [LARGE SCALE GENOMIC DNA]</scope>
    <source>
        <strain evidence="3 4">DSM 11827</strain>
    </source>
</reference>